<gene>
    <name evidence="3" type="ORF">PMALA_041110</name>
</gene>
<keyword evidence="2" id="KW-0732">Signal</keyword>
<feature type="chain" id="PRO_5008381041" evidence="2">
    <location>
        <begin position="20"/>
        <end position="283"/>
    </location>
</feature>
<feature type="compositionally biased region" description="Basic and acidic residues" evidence="1">
    <location>
        <begin position="265"/>
        <end position="283"/>
    </location>
</feature>
<feature type="compositionally biased region" description="Polar residues" evidence="1">
    <location>
        <begin position="233"/>
        <end position="243"/>
    </location>
</feature>
<reference evidence="4" key="1">
    <citation type="submission" date="2016-05" db="EMBL/GenBank/DDBJ databases">
        <authorList>
            <person name="Naeem Raeece"/>
        </authorList>
    </citation>
    <scope>NUCLEOTIDE SEQUENCE [LARGE SCALE GENOMIC DNA]</scope>
</reference>
<dbReference type="VEuPathDB" id="PlasmoDB:PmUG01_12045800"/>
<dbReference type="AlphaFoldDB" id="A0A1A8WLR0"/>
<organism evidence="3 4">
    <name type="scientific">Plasmodium malariae</name>
    <dbReference type="NCBI Taxonomy" id="5858"/>
    <lineage>
        <taxon>Eukaryota</taxon>
        <taxon>Sar</taxon>
        <taxon>Alveolata</taxon>
        <taxon>Apicomplexa</taxon>
        <taxon>Aconoidasida</taxon>
        <taxon>Haemosporida</taxon>
        <taxon>Plasmodiidae</taxon>
        <taxon>Plasmodium</taxon>
        <taxon>Plasmodium (Plasmodium)</taxon>
    </lineage>
</organism>
<feature type="region of interest" description="Disordered" evidence="1">
    <location>
        <begin position="230"/>
        <end position="283"/>
    </location>
</feature>
<proteinExistence type="predicted"/>
<evidence type="ECO:0000313" key="4">
    <source>
        <dbReference type="Proteomes" id="UP000078597"/>
    </source>
</evidence>
<accession>A0A1A8WLR0</accession>
<feature type="signal peptide" evidence="2">
    <location>
        <begin position="1"/>
        <end position="19"/>
    </location>
</feature>
<dbReference type="EMBL" id="FLQW01002653">
    <property type="protein sequence ID" value="SBS93851.1"/>
    <property type="molecule type" value="Genomic_DNA"/>
</dbReference>
<dbReference type="Proteomes" id="UP000078597">
    <property type="component" value="Unassembled WGS sequence"/>
</dbReference>
<evidence type="ECO:0000256" key="2">
    <source>
        <dbReference type="SAM" id="SignalP"/>
    </source>
</evidence>
<protein>
    <submittedName>
        <fullName evidence="3">Exported protein 2, putative (EXP2)</fullName>
    </submittedName>
</protein>
<feature type="compositionally biased region" description="Acidic residues" evidence="1">
    <location>
        <begin position="244"/>
        <end position="264"/>
    </location>
</feature>
<sequence>MKISCFLSFFLFFVIYKNTTNVVYCGGYGDLAATSALTTIVKDPISLTIKDLYEHGVKDPVTKLLHKLKKVVRYRKVLRWSRVWWILLVREIVGDNAIERKTEKALREIWDQCTIAVYNNTLYSIESKPLLFLHGILNECKNNFSTKLRQDPGLIVAKIDQILKSQIYRFWVSEPYLKIGRSNTFYTRITPEMVPPLPKECTLKHLSSYMEEKLKTMESKKNIESGKYEFDVASSNKSTNDTEVTGEDDQNDDDEDDTFDEETFKDDIFNSKKTDEKKPKDKI</sequence>
<evidence type="ECO:0000313" key="3">
    <source>
        <dbReference type="EMBL" id="SBS93851.1"/>
    </source>
</evidence>
<evidence type="ECO:0000256" key="1">
    <source>
        <dbReference type="SAM" id="MobiDB-lite"/>
    </source>
</evidence>
<name>A0A1A8WLR0_PLAMA</name>